<comment type="caution">
    <text evidence="2">The sequence shown here is derived from an EMBL/GenBank/DDBJ whole genome shotgun (WGS) entry which is preliminary data.</text>
</comment>
<feature type="region of interest" description="Disordered" evidence="1">
    <location>
        <begin position="183"/>
        <end position="207"/>
    </location>
</feature>
<evidence type="ECO:0000256" key="1">
    <source>
        <dbReference type="SAM" id="MobiDB-lite"/>
    </source>
</evidence>
<feature type="compositionally biased region" description="Basic and acidic residues" evidence="1">
    <location>
        <begin position="1154"/>
        <end position="1169"/>
    </location>
</feature>
<feature type="compositionally biased region" description="Basic and acidic residues" evidence="1">
    <location>
        <begin position="143"/>
        <end position="158"/>
    </location>
</feature>
<dbReference type="PANTHER" id="PTHR42023:SF1">
    <property type="entry name" value="BHLH DOMAIN-CONTAINING PROTEIN"/>
    <property type="match status" value="1"/>
</dbReference>
<feature type="compositionally biased region" description="Basic and acidic residues" evidence="1">
    <location>
        <begin position="1178"/>
        <end position="1193"/>
    </location>
</feature>
<organism evidence="2 3">
    <name type="scientific">Purpureocillium lilacinum</name>
    <name type="common">Paecilomyces lilacinus</name>
    <dbReference type="NCBI Taxonomy" id="33203"/>
    <lineage>
        <taxon>Eukaryota</taxon>
        <taxon>Fungi</taxon>
        <taxon>Dikarya</taxon>
        <taxon>Ascomycota</taxon>
        <taxon>Pezizomycotina</taxon>
        <taxon>Sordariomycetes</taxon>
        <taxon>Hypocreomycetidae</taxon>
        <taxon>Hypocreales</taxon>
        <taxon>Ophiocordycipitaceae</taxon>
        <taxon>Purpureocillium</taxon>
    </lineage>
</organism>
<protein>
    <submittedName>
        <fullName evidence="2">Uncharacterized protein</fullName>
    </submittedName>
</protein>
<feature type="region of interest" description="Disordered" evidence="1">
    <location>
        <begin position="1127"/>
        <end position="1193"/>
    </location>
</feature>
<dbReference type="EMBL" id="LCWV01000034">
    <property type="protein sequence ID" value="PWI65383.1"/>
    <property type="molecule type" value="Genomic_DNA"/>
</dbReference>
<accession>A0A2U3DT07</accession>
<name>A0A2U3DT07_PURLI</name>
<dbReference type="PANTHER" id="PTHR42023">
    <property type="entry name" value="BHLH DOMAIN-CONTAINING PROTEIN"/>
    <property type="match status" value="1"/>
</dbReference>
<evidence type="ECO:0000313" key="2">
    <source>
        <dbReference type="EMBL" id="PWI65383.1"/>
    </source>
</evidence>
<feature type="compositionally biased region" description="Basic and acidic residues" evidence="1">
    <location>
        <begin position="479"/>
        <end position="488"/>
    </location>
</feature>
<feature type="region of interest" description="Disordered" evidence="1">
    <location>
        <begin position="905"/>
        <end position="957"/>
    </location>
</feature>
<feature type="region of interest" description="Disordered" evidence="1">
    <location>
        <begin position="250"/>
        <end position="300"/>
    </location>
</feature>
<feature type="compositionally biased region" description="Polar residues" evidence="1">
    <location>
        <begin position="824"/>
        <end position="838"/>
    </location>
</feature>
<reference evidence="2 3" key="1">
    <citation type="journal article" date="2016" name="Front. Microbiol.">
        <title>Genome and transcriptome sequences reveal the specific parasitism of the nematophagous Purpureocillium lilacinum 36-1.</title>
        <authorList>
            <person name="Xie J."/>
            <person name="Li S."/>
            <person name="Mo C."/>
            <person name="Xiao X."/>
            <person name="Peng D."/>
            <person name="Wang G."/>
            <person name="Xiao Y."/>
        </authorList>
    </citation>
    <scope>NUCLEOTIDE SEQUENCE [LARGE SCALE GENOMIC DNA]</scope>
    <source>
        <strain evidence="2 3">36-1</strain>
    </source>
</reference>
<dbReference type="Proteomes" id="UP000245956">
    <property type="component" value="Unassembled WGS sequence"/>
</dbReference>
<feature type="compositionally biased region" description="Polar residues" evidence="1">
    <location>
        <begin position="625"/>
        <end position="646"/>
    </location>
</feature>
<feature type="compositionally biased region" description="Low complexity" evidence="1">
    <location>
        <begin position="543"/>
        <end position="553"/>
    </location>
</feature>
<feature type="compositionally biased region" description="Basic residues" evidence="1">
    <location>
        <begin position="450"/>
        <end position="460"/>
    </location>
</feature>
<evidence type="ECO:0000313" key="3">
    <source>
        <dbReference type="Proteomes" id="UP000245956"/>
    </source>
</evidence>
<feature type="region of interest" description="Disordered" evidence="1">
    <location>
        <begin position="438"/>
        <end position="528"/>
    </location>
</feature>
<feature type="compositionally biased region" description="Polar residues" evidence="1">
    <location>
        <begin position="846"/>
        <end position="863"/>
    </location>
</feature>
<feature type="compositionally biased region" description="Polar residues" evidence="1">
    <location>
        <begin position="714"/>
        <end position="731"/>
    </location>
</feature>
<feature type="compositionally biased region" description="Polar residues" evidence="1">
    <location>
        <begin position="554"/>
        <end position="564"/>
    </location>
</feature>
<feature type="compositionally biased region" description="Basic residues" evidence="1">
    <location>
        <begin position="254"/>
        <end position="287"/>
    </location>
</feature>
<proteinExistence type="predicted"/>
<sequence>MSNGQRRRGDWGLPPAYAIRPWTCNCWRCKPGGFPSTSADTREYNYRQSPVPRASREIIWSDAALASSLSLTPLFFFLSTPSTASEAQPDFGLQRAAPPPSDRSSVSYPSPSIAVYIIGLTSTDIASQANLITRPFRGSRVFSPRERPGPARESEHRPPPWKAPILRQLCQLTGTPRCLRQAARQPSIAGQAGAPETARRKKNSRFNIHHPLVAATMWDRLRTATSTATSATATPASAATTNTAFASADDFLHHPPRHHAASSSKPRRGASVSKHKQRIPRIRSPRSRRPDSLDDPLNALGISRNGPYKLEVRRGKVVPRLSSVDVCRSRAREPNGPGALDACYAQHCDVSCPASALDPVWQGGLPLVAPISQMPGGPPPMHGTHPSSFSSGAVAYSCRQSELSNEPMTYALLRETCSWPGCARSPERVLPSQQQDLLAAPGREPPPRDPRRRLQQHHQLHQSDSHWRPTSSVYDDSDDTIKDADHTGPVKQASGDMYSRPAAEEQVSPPSSPEPGAFHGGHAAGDVSPIDEELDRFQQQLLGGPLQQHPGRPASQQQRSQIPSLQHAHHLPRSTLGPSAPQLRQPTPESRAWERQVHPGQRPAPQQNTMARERAVEPPNPPQAYGSTTVITAPASSHRNTPSPSFGQRMRFIGRSKPEPLDSRPPWHGASGRTKLIKPVRDDLKAGPLQIPRKSSKRTGRGGVPISTGAHTPGGQTTSETPNAGATTAQARTLRPLPSDQEAARKAMGPSWHTQSPPQFDAGAHSYPSPPDTDYLSPSPPAAAFQSWNPSVAPRGVSPDVQPSKPIKRKPPPGASTSSTGATLSHSIGPSAGPSNDQDAWVQPPSRFSVTTYATSNPGSPRQSVDEPPVPALPALATSVMDRRRPVAGEHNDRATPEPIVISMSSPYSASSHEPVHERTAHARIASESQQSDRRSSVLSMAKPLPPAPHEQSSSNDRVANLNAQIQGLVHRRINITRSIKQMTELMPADNLLASEEVLRKREVEKQKVDTLRGELAEVQREEYELGLKLHRAYKRLDQDAEYEPTTLWATCFTSDEWNGLTWSLRFGHRVPVTRGRFPSIRCTRVLHHAQKLSNVHAGSIILFACFIEHPSPRSAARARENRRYWNKTSRASNMSHDKKDEVHEEDADPGSQARHENLYDVGRGGEDEVRVEEEAIERDAMPGLLEKHPPSV</sequence>
<gene>
    <name evidence="2" type="ORF">PCL_07152</name>
</gene>
<feature type="region of interest" description="Disordered" evidence="1">
    <location>
        <begin position="543"/>
        <end position="871"/>
    </location>
</feature>
<dbReference type="AlphaFoldDB" id="A0A2U3DT07"/>
<feature type="region of interest" description="Disordered" evidence="1">
    <location>
        <begin position="140"/>
        <end position="161"/>
    </location>
</feature>